<protein>
    <submittedName>
        <fullName evidence="1">Uncharacterized protein</fullName>
    </submittedName>
</protein>
<proteinExistence type="predicted"/>
<comment type="caution">
    <text evidence="1">The sequence shown here is derived from an EMBL/GenBank/DDBJ whole genome shotgun (WGS) entry which is preliminary data.</text>
</comment>
<name>A0A938WU18_9BACT</name>
<gene>
    <name evidence="1" type="ORF">H6A34_09100</name>
</gene>
<organism evidence="1 2">
    <name type="scientific">Marseilla massiliensis</name>
    <dbReference type="NCBI Taxonomy" id="1841864"/>
    <lineage>
        <taxon>Bacteria</taxon>
        <taxon>Pseudomonadati</taxon>
        <taxon>Bacteroidota</taxon>
        <taxon>Bacteroidia</taxon>
        <taxon>Bacteroidales</taxon>
        <taxon>Prevotellaceae</taxon>
        <taxon>Marseilla</taxon>
    </lineage>
</organism>
<sequence>MPLGNIAGACGVSAGGLGSYLRRYWRELVLRRHGIGTDGGDPLAVKIIQAGGQSTVAHAKYKDAVAACDSLDYIDLNVSQIARKYGLDGTALANFMRVHYPEALVRREELRRKLGVNDNVWHGARKVCVDQYADAVELYRSTDMTVAEIAERCKVSESGLSQHLRFYHKDVLTGKRRVRAAAKTGQKAYGRILGNGRKYQPSVKTETKYAEALNLYRTTALTMKEIVSRTGVPKEGFRFYLHKWHKELVLERLGVSGDVDGHADLRSARRRMKPTAAKYEPAIESLRQRPRPTAKVAAEFGLNADVFREYLRRHNPELLCRKDIVHMDNGKNVSLSCKERYAEAIRLYATTGEALRSIAERLGLVYKTVDGFVRRNYPEAVARHNELIKCPGVQKDNNN</sequence>
<dbReference type="EMBL" id="JACJJG010000049">
    <property type="protein sequence ID" value="MBM6674030.1"/>
    <property type="molecule type" value="Genomic_DNA"/>
</dbReference>
<evidence type="ECO:0000313" key="2">
    <source>
        <dbReference type="Proteomes" id="UP000706891"/>
    </source>
</evidence>
<accession>A0A938WU18</accession>
<reference evidence="1" key="2">
    <citation type="journal article" date="2021" name="Sci. Rep.">
        <title>The distribution of antibiotic resistance genes in chicken gut microbiota commensals.</title>
        <authorList>
            <person name="Juricova H."/>
            <person name="Matiasovicova J."/>
            <person name="Kubasova T."/>
            <person name="Cejkova D."/>
            <person name="Rychlik I."/>
        </authorList>
    </citation>
    <scope>NUCLEOTIDE SEQUENCE</scope>
    <source>
        <strain evidence="1">An824</strain>
    </source>
</reference>
<evidence type="ECO:0000313" key="1">
    <source>
        <dbReference type="EMBL" id="MBM6674030.1"/>
    </source>
</evidence>
<dbReference type="AlphaFoldDB" id="A0A938WU18"/>
<dbReference type="Proteomes" id="UP000706891">
    <property type="component" value="Unassembled WGS sequence"/>
</dbReference>
<reference evidence="1" key="1">
    <citation type="submission" date="2020-08" db="EMBL/GenBank/DDBJ databases">
        <authorList>
            <person name="Cejkova D."/>
            <person name="Kubasova T."/>
            <person name="Jahodarova E."/>
            <person name="Rychlik I."/>
        </authorList>
    </citation>
    <scope>NUCLEOTIDE SEQUENCE</scope>
    <source>
        <strain evidence="1">An824</strain>
    </source>
</reference>
<keyword evidence="2" id="KW-1185">Reference proteome</keyword>